<evidence type="ECO:0000256" key="2">
    <source>
        <dbReference type="ARBA" id="ARBA00022723"/>
    </source>
</evidence>
<dbReference type="GO" id="GO:0008270">
    <property type="term" value="F:zinc ion binding"/>
    <property type="evidence" value="ECO:0007669"/>
    <property type="project" value="InterPro"/>
</dbReference>
<dbReference type="InterPro" id="IPR050815">
    <property type="entry name" value="TF_fung"/>
</dbReference>
<evidence type="ECO:0000256" key="5">
    <source>
        <dbReference type="ARBA" id="ARBA00023242"/>
    </source>
</evidence>
<keyword evidence="2" id="KW-0479">Metal-binding</keyword>
<dbReference type="AlphaFoldDB" id="A0A5C3P9Q3"/>
<name>A0A5C3P9Q3_9APHY</name>
<feature type="region of interest" description="Disordered" evidence="6">
    <location>
        <begin position="62"/>
        <end position="109"/>
    </location>
</feature>
<evidence type="ECO:0000256" key="4">
    <source>
        <dbReference type="ARBA" id="ARBA00023163"/>
    </source>
</evidence>
<keyword evidence="3" id="KW-0805">Transcription regulation</keyword>
<dbReference type="EMBL" id="ML211243">
    <property type="protein sequence ID" value="TFK85619.1"/>
    <property type="molecule type" value="Genomic_DNA"/>
</dbReference>
<dbReference type="SUPFAM" id="SSF57701">
    <property type="entry name" value="Zn2/Cys6 DNA-binding domain"/>
    <property type="match status" value="1"/>
</dbReference>
<dbReference type="GO" id="GO:0006351">
    <property type="term" value="P:DNA-templated transcription"/>
    <property type="evidence" value="ECO:0007669"/>
    <property type="project" value="InterPro"/>
</dbReference>
<dbReference type="InParanoid" id="A0A5C3P9Q3"/>
<gene>
    <name evidence="8" type="ORF">K466DRAFT_183142</name>
</gene>
<dbReference type="CDD" id="cd00067">
    <property type="entry name" value="GAL4"/>
    <property type="match status" value="1"/>
</dbReference>
<dbReference type="PROSITE" id="PS50048">
    <property type="entry name" value="ZN2_CY6_FUNGAL_2"/>
    <property type="match status" value="1"/>
</dbReference>
<keyword evidence="4" id="KW-0804">Transcription</keyword>
<dbReference type="GO" id="GO:0003677">
    <property type="term" value="F:DNA binding"/>
    <property type="evidence" value="ECO:0007669"/>
    <property type="project" value="InterPro"/>
</dbReference>
<keyword evidence="5" id="KW-0539">Nucleus</keyword>
<dbReference type="Pfam" id="PF00172">
    <property type="entry name" value="Zn_clus"/>
    <property type="match status" value="1"/>
</dbReference>
<reference evidence="8 9" key="1">
    <citation type="journal article" date="2019" name="Nat. Ecol. Evol.">
        <title>Megaphylogeny resolves global patterns of mushroom evolution.</title>
        <authorList>
            <person name="Varga T."/>
            <person name="Krizsan K."/>
            <person name="Foldi C."/>
            <person name="Dima B."/>
            <person name="Sanchez-Garcia M."/>
            <person name="Sanchez-Ramirez S."/>
            <person name="Szollosi G.J."/>
            <person name="Szarkandi J.G."/>
            <person name="Papp V."/>
            <person name="Albert L."/>
            <person name="Andreopoulos W."/>
            <person name="Angelini C."/>
            <person name="Antonin V."/>
            <person name="Barry K.W."/>
            <person name="Bougher N.L."/>
            <person name="Buchanan P."/>
            <person name="Buyck B."/>
            <person name="Bense V."/>
            <person name="Catcheside P."/>
            <person name="Chovatia M."/>
            <person name="Cooper J."/>
            <person name="Damon W."/>
            <person name="Desjardin D."/>
            <person name="Finy P."/>
            <person name="Geml J."/>
            <person name="Haridas S."/>
            <person name="Hughes K."/>
            <person name="Justo A."/>
            <person name="Karasinski D."/>
            <person name="Kautmanova I."/>
            <person name="Kiss B."/>
            <person name="Kocsube S."/>
            <person name="Kotiranta H."/>
            <person name="LaButti K.M."/>
            <person name="Lechner B.E."/>
            <person name="Liimatainen K."/>
            <person name="Lipzen A."/>
            <person name="Lukacs Z."/>
            <person name="Mihaltcheva S."/>
            <person name="Morgado L.N."/>
            <person name="Niskanen T."/>
            <person name="Noordeloos M.E."/>
            <person name="Ohm R.A."/>
            <person name="Ortiz-Santana B."/>
            <person name="Ovrebo C."/>
            <person name="Racz N."/>
            <person name="Riley R."/>
            <person name="Savchenko A."/>
            <person name="Shiryaev A."/>
            <person name="Soop K."/>
            <person name="Spirin V."/>
            <person name="Szebenyi C."/>
            <person name="Tomsovsky M."/>
            <person name="Tulloss R.E."/>
            <person name="Uehling J."/>
            <person name="Grigoriev I.V."/>
            <person name="Vagvolgyi C."/>
            <person name="Papp T."/>
            <person name="Martin F.M."/>
            <person name="Miettinen O."/>
            <person name="Hibbett D.S."/>
            <person name="Nagy L.G."/>
        </authorList>
    </citation>
    <scope>NUCLEOTIDE SEQUENCE [LARGE SCALE GENOMIC DNA]</scope>
    <source>
        <strain evidence="8 9">HHB13444</strain>
    </source>
</reference>
<feature type="compositionally biased region" description="Acidic residues" evidence="6">
    <location>
        <begin position="248"/>
        <end position="260"/>
    </location>
</feature>
<proteinExistence type="predicted"/>
<dbReference type="InterPro" id="IPR007219">
    <property type="entry name" value="XnlR_reg_dom"/>
</dbReference>
<dbReference type="Pfam" id="PF04082">
    <property type="entry name" value="Fungal_trans"/>
    <property type="match status" value="1"/>
</dbReference>
<feature type="domain" description="Zn(2)-C6 fungal-type" evidence="7">
    <location>
        <begin position="117"/>
        <end position="150"/>
    </location>
</feature>
<evidence type="ECO:0000313" key="9">
    <source>
        <dbReference type="Proteomes" id="UP000308197"/>
    </source>
</evidence>
<dbReference type="Gene3D" id="4.10.240.10">
    <property type="entry name" value="Zn(2)-C6 fungal-type DNA-binding domain"/>
    <property type="match status" value="1"/>
</dbReference>
<dbReference type="Proteomes" id="UP000308197">
    <property type="component" value="Unassembled WGS sequence"/>
</dbReference>
<dbReference type="CDD" id="cd12148">
    <property type="entry name" value="fungal_TF_MHR"/>
    <property type="match status" value="1"/>
</dbReference>
<dbReference type="InterPro" id="IPR001138">
    <property type="entry name" value="Zn2Cys6_DnaBD"/>
</dbReference>
<comment type="subcellular location">
    <subcellularLocation>
        <location evidence="1">Nucleus</location>
    </subcellularLocation>
</comment>
<keyword evidence="9" id="KW-1185">Reference proteome</keyword>
<dbReference type="GO" id="GO:0000981">
    <property type="term" value="F:DNA-binding transcription factor activity, RNA polymerase II-specific"/>
    <property type="evidence" value="ECO:0007669"/>
    <property type="project" value="InterPro"/>
</dbReference>
<evidence type="ECO:0000256" key="6">
    <source>
        <dbReference type="SAM" id="MobiDB-lite"/>
    </source>
</evidence>
<feature type="region of interest" description="Disordered" evidence="6">
    <location>
        <begin position="234"/>
        <end position="260"/>
    </location>
</feature>
<dbReference type="GO" id="GO:0005634">
    <property type="term" value="C:nucleus"/>
    <property type="evidence" value="ECO:0007669"/>
    <property type="project" value="UniProtKB-SubCell"/>
</dbReference>
<accession>A0A5C3P9Q3</accession>
<dbReference type="SMART" id="SM00066">
    <property type="entry name" value="GAL4"/>
    <property type="match status" value="1"/>
</dbReference>
<dbReference type="PANTHER" id="PTHR47338">
    <property type="entry name" value="ZN(II)2CYS6 TRANSCRIPTION FACTOR (EUROFUNG)-RELATED"/>
    <property type="match status" value="1"/>
</dbReference>
<sequence length="807" mass="90370">MTPLISDDMDFSSQPASTQDALAWLDDIAELQMSSEAGTASGSALLSEFSLHGTLTNPTFTGSSSPVSLVSGEDGYRSTSSSFSADESRNAKKSKISLDSSQPLTAKGKPRRRVYVACRECRSRKVRCDGATPACYNCQRRLPGVHACDYDAAPKRRGHDKVPGSRMRFAGEDGALRSSQPQQGVPVDGADSQFQQQSANLASTKSRWRHVNPPPMNFEDILHSFDPASFDPTAPAAYRLPSPPVTESADEDEDGQADELVSEPSMQFARETWWDALVTWYASQDGGHDLWNVVLSAEQRRATTQHIFRDLRALFQSSIFWASFVHLPRFFETLLDPARRTSIQPGLLLSMLAIGAHVQSSDLRQGERGRKRASRLLDKAHAALQASLSSNWVDIGLVQAAWFICYYEFQGQPGHEYNRTCSAMVLLDSLIRLLSLNSLDAGLPESRFSVFATSAQSMVHPSQPSFFTDGVHGAGCHARLADQNPTAPAQRGCDCAKYTLKQQWPNVSNIAPLWEATTMWPDDMAEGEIRKEEGRRVVWSSVMLVAAHAGYVSADAQLERADLFIKDYHNYALLFPGEVLCRAGATPVSQNNVWNLSIRAMVLWHTSVRYRSNPTISFEEKTQYAMNAWLEADAIENALKNHTCNLEGGTLHQAQEYLFTTRMCVSHEFRRFAPEVTTAGIMSYYRQKAELWLRTQMWVSDEMWEGMQKNSDNELSRRPLLAYWFMGHVIRALILFRSDPSLLLALEAGKVFARPLEYLLRIWPCRDQRQRWQELRYELVEACLRAGVPPPPPTLPPSLDGVRNIMP</sequence>
<dbReference type="PANTHER" id="PTHR47338:SF5">
    <property type="entry name" value="ZN(II)2CYS6 TRANSCRIPTION FACTOR (EUROFUNG)"/>
    <property type="match status" value="1"/>
</dbReference>
<evidence type="ECO:0000259" key="7">
    <source>
        <dbReference type="PROSITE" id="PS50048"/>
    </source>
</evidence>
<protein>
    <recommendedName>
        <fullName evidence="7">Zn(2)-C6 fungal-type domain-containing protein</fullName>
    </recommendedName>
</protein>
<dbReference type="InterPro" id="IPR036864">
    <property type="entry name" value="Zn2-C6_fun-type_DNA-bd_sf"/>
</dbReference>
<evidence type="ECO:0000256" key="3">
    <source>
        <dbReference type="ARBA" id="ARBA00023015"/>
    </source>
</evidence>
<dbReference type="STRING" id="1314778.A0A5C3P9Q3"/>
<evidence type="ECO:0000256" key="1">
    <source>
        <dbReference type="ARBA" id="ARBA00004123"/>
    </source>
</evidence>
<evidence type="ECO:0000313" key="8">
    <source>
        <dbReference type="EMBL" id="TFK85619.1"/>
    </source>
</evidence>
<organism evidence="8 9">
    <name type="scientific">Polyporus arcularius HHB13444</name>
    <dbReference type="NCBI Taxonomy" id="1314778"/>
    <lineage>
        <taxon>Eukaryota</taxon>
        <taxon>Fungi</taxon>
        <taxon>Dikarya</taxon>
        <taxon>Basidiomycota</taxon>
        <taxon>Agaricomycotina</taxon>
        <taxon>Agaricomycetes</taxon>
        <taxon>Polyporales</taxon>
        <taxon>Polyporaceae</taxon>
        <taxon>Polyporus</taxon>
    </lineage>
</organism>